<organism evidence="1 2">
    <name type="scientific">Avena sativa</name>
    <name type="common">Oat</name>
    <dbReference type="NCBI Taxonomy" id="4498"/>
    <lineage>
        <taxon>Eukaryota</taxon>
        <taxon>Viridiplantae</taxon>
        <taxon>Streptophyta</taxon>
        <taxon>Embryophyta</taxon>
        <taxon>Tracheophyta</taxon>
        <taxon>Spermatophyta</taxon>
        <taxon>Magnoliopsida</taxon>
        <taxon>Liliopsida</taxon>
        <taxon>Poales</taxon>
        <taxon>Poaceae</taxon>
        <taxon>BOP clade</taxon>
        <taxon>Pooideae</taxon>
        <taxon>Poodae</taxon>
        <taxon>Poeae</taxon>
        <taxon>Poeae Chloroplast Group 1 (Aveneae type)</taxon>
        <taxon>Aveninae</taxon>
        <taxon>Avena</taxon>
    </lineage>
</organism>
<sequence length="170" mass="19372">MLTRSNYTNWAMVMEVNLQAASLWEAIEDETVPRREDKQALAALLRSTPSEMHYMLVGKGSAKAAWEAIRLQYQGNDRVRDSRVRRLRTEFETVTFKANERIDEFAMRISNIASALRSLGDSVDEEKVARKFLSVVLTHFVQIAFSIETLLDPATLTVEEVVGHLRAVEE</sequence>
<proteinExistence type="predicted"/>
<evidence type="ECO:0000313" key="2">
    <source>
        <dbReference type="Proteomes" id="UP001732700"/>
    </source>
</evidence>
<accession>A0ACD5YIS2</accession>
<keyword evidence="2" id="KW-1185">Reference proteome</keyword>
<reference evidence="1" key="2">
    <citation type="submission" date="2025-09" db="UniProtKB">
        <authorList>
            <consortium name="EnsemblPlants"/>
        </authorList>
    </citation>
    <scope>IDENTIFICATION</scope>
</reference>
<name>A0ACD5YIS2_AVESA</name>
<reference evidence="1" key="1">
    <citation type="submission" date="2021-05" db="EMBL/GenBank/DDBJ databases">
        <authorList>
            <person name="Scholz U."/>
            <person name="Mascher M."/>
            <person name="Fiebig A."/>
        </authorList>
    </citation>
    <scope>NUCLEOTIDE SEQUENCE [LARGE SCALE GENOMIC DNA]</scope>
</reference>
<dbReference type="EnsemblPlants" id="AVESA.00010b.r2.5DG0977060.1">
    <property type="protein sequence ID" value="AVESA.00010b.r2.5DG0977060.1.CDS.1"/>
    <property type="gene ID" value="AVESA.00010b.r2.5DG0977060"/>
</dbReference>
<evidence type="ECO:0000313" key="1">
    <source>
        <dbReference type="EnsemblPlants" id="AVESA.00010b.r2.5DG0977060.1.CDS.1"/>
    </source>
</evidence>
<dbReference type="Proteomes" id="UP001732700">
    <property type="component" value="Chromosome 5D"/>
</dbReference>
<protein>
    <submittedName>
        <fullName evidence="1">Uncharacterized protein</fullName>
    </submittedName>
</protein>